<evidence type="ECO:0000259" key="6">
    <source>
        <dbReference type="PROSITE" id="PS50863"/>
    </source>
</evidence>
<comment type="caution">
    <text evidence="7">The sequence shown here is derived from an EMBL/GenBank/DDBJ whole genome shotgun (WGS) entry which is preliminary data.</text>
</comment>
<keyword evidence="2" id="KW-0805">Transcription regulation</keyword>
<evidence type="ECO:0000256" key="4">
    <source>
        <dbReference type="ARBA" id="ARBA00023163"/>
    </source>
</evidence>
<sequence length="175" mass="19574">MAKFAKDVDLKFREFVLFKLVDASAFHVSVYEVNGCKKESYPGPHDRNELGPGNSQLKVKTENEEHYPDQGNGSSAVGSWKFSKKLTESHYKDRLSIPKHFAIGTGIATNRKITLVDGQGREWPVKVTDRNLGMFAMTAGWRNFLIGNQVPVGSTISFEFIPGSDNVIRARILKN</sequence>
<comment type="subcellular location">
    <subcellularLocation>
        <location evidence="1">Nucleus</location>
    </subcellularLocation>
</comment>
<feature type="domain" description="TF-B3" evidence="6">
    <location>
        <begin position="80"/>
        <end position="175"/>
    </location>
</feature>
<protein>
    <recommendedName>
        <fullName evidence="6">TF-B3 domain-containing protein</fullName>
    </recommendedName>
</protein>
<dbReference type="PROSITE" id="PS50863">
    <property type="entry name" value="B3"/>
    <property type="match status" value="1"/>
</dbReference>
<dbReference type="InterPro" id="IPR015300">
    <property type="entry name" value="DNA-bd_pseudobarrel_sf"/>
</dbReference>
<keyword evidence="3" id="KW-0238">DNA-binding</keyword>
<reference evidence="7" key="1">
    <citation type="submission" date="2020-06" db="EMBL/GenBank/DDBJ databases">
        <authorList>
            <person name="Li T."/>
            <person name="Hu X."/>
            <person name="Zhang T."/>
            <person name="Song X."/>
            <person name="Zhang H."/>
            <person name="Dai N."/>
            <person name="Sheng W."/>
            <person name="Hou X."/>
            <person name="Wei L."/>
        </authorList>
    </citation>
    <scope>NUCLEOTIDE SEQUENCE</scope>
    <source>
        <strain evidence="7">G02</strain>
        <tissue evidence="7">Leaf</tissue>
    </source>
</reference>
<reference evidence="7" key="2">
    <citation type="journal article" date="2024" name="Plant">
        <title>Genomic evolution and insights into agronomic trait innovations of Sesamum species.</title>
        <authorList>
            <person name="Miao H."/>
            <person name="Wang L."/>
            <person name="Qu L."/>
            <person name="Liu H."/>
            <person name="Sun Y."/>
            <person name="Le M."/>
            <person name="Wang Q."/>
            <person name="Wei S."/>
            <person name="Zheng Y."/>
            <person name="Lin W."/>
            <person name="Duan Y."/>
            <person name="Cao H."/>
            <person name="Xiong S."/>
            <person name="Wang X."/>
            <person name="Wei L."/>
            <person name="Li C."/>
            <person name="Ma Q."/>
            <person name="Ju M."/>
            <person name="Zhao R."/>
            <person name="Li G."/>
            <person name="Mu C."/>
            <person name="Tian Q."/>
            <person name="Mei H."/>
            <person name="Zhang T."/>
            <person name="Gao T."/>
            <person name="Zhang H."/>
        </authorList>
    </citation>
    <scope>NUCLEOTIDE SEQUENCE</scope>
    <source>
        <strain evidence="7">G02</strain>
    </source>
</reference>
<evidence type="ECO:0000256" key="2">
    <source>
        <dbReference type="ARBA" id="ARBA00023015"/>
    </source>
</evidence>
<dbReference type="GO" id="GO:0005634">
    <property type="term" value="C:nucleus"/>
    <property type="evidence" value="ECO:0007669"/>
    <property type="project" value="UniProtKB-SubCell"/>
</dbReference>
<keyword evidence="4" id="KW-0804">Transcription</keyword>
<dbReference type="CDD" id="cd10017">
    <property type="entry name" value="B3_DNA"/>
    <property type="match status" value="1"/>
</dbReference>
<keyword evidence="5" id="KW-0539">Nucleus</keyword>
<dbReference type="AlphaFoldDB" id="A0AAW2RCW9"/>
<dbReference type="EMBL" id="JACGWJ010000013">
    <property type="protein sequence ID" value="KAL0377788.1"/>
    <property type="molecule type" value="Genomic_DNA"/>
</dbReference>
<dbReference type="GO" id="GO:0003677">
    <property type="term" value="F:DNA binding"/>
    <property type="evidence" value="ECO:0007669"/>
    <property type="project" value="UniProtKB-KW"/>
</dbReference>
<evidence type="ECO:0000256" key="1">
    <source>
        <dbReference type="ARBA" id="ARBA00004123"/>
    </source>
</evidence>
<dbReference type="Pfam" id="PF02362">
    <property type="entry name" value="B3"/>
    <property type="match status" value="1"/>
</dbReference>
<accession>A0AAW2RCW9</accession>
<dbReference type="PANTHER" id="PTHR31674">
    <property type="entry name" value="B3 DOMAIN-CONTAINING PROTEIN REM-LIKE 3-RELATED"/>
    <property type="match status" value="1"/>
</dbReference>
<dbReference type="Gene3D" id="2.40.330.10">
    <property type="entry name" value="DNA-binding pseudobarrel domain"/>
    <property type="match status" value="1"/>
</dbReference>
<name>A0AAW2RCW9_SESRA</name>
<dbReference type="SMART" id="SM01019">
    <property type="entry name" value="B3"/>
    <property type="match status" value="1"/>
</dbReference>
<evidence type="ECO:0000256" key="5">
    <source>
        <dbReference type="ARBA" id="ARBA00023242"/>
    </source>
</evidence>
<evidence type="ECO:0000256" key="3">
    <source>
        <dbReference type="ARBA" id="ARBA00023125"/>
    </source>
</evidence>
<gene>
    <name evidence="7" type="ORF">Sradi_3084300</name>
</gene>
<dbReference type="PANTHER" id="PTHR31674:SF25">
    <property type="entry name" value="B3 DOMAIN-CONTAINING TRANSCRIPTION FACTOR VRN1-LIKE"/>
    <property type="match status" value="1"/>
</dbReference>
<dbReference type="InterPro" id="IPR003340">
    <property type="entry name" value="B3_DNA-bd"/>
</dbReference>
<proteinExistence type="predicted"/>
<organism evidence="7">
    <name type="scientific">Sesamum radiatum</name>
    <name type="common">Black benniseed</name>
    <dbReference type="NCBI Taxonomy" id="300843"/>
    <lineage>
        <taxon>Eukaryota</taxon>
        <taxon>Viridiplantae</taxon>
        <taxon>Streptophyta</taxon>
        <taxon>Embryophyta</taxon>
        <taxon>Tracheophyta</taxon>
        <taxon>Spermatophyta</taxon>
        <taxon>Magnoliopsida</taxon>
        <taxon>eudicotyledons</taxon>
        <taxon>Gunneridae</taxon>
        <taxon>Pentapetalae</taxon>
        <taxon>asterids</taxon>
        <taxon>lamiids</taxon>
        <taxon>Lamiales</taxon>
        <taxon>Pedaliaceae</taxon>
        <taxon>Sesamum</taxon>
    </lineage>
</organism>
<dbReference type="InterPro" id="IPR039218">
    <property type="entry name" value="REM_fam"/>
</dbReference>
<evidence type="ECO:0000313" key="7">
    <source>
        <dbReference type="EMBL" id="KAL0377788.1"/>
    </source>
</evidence>
<dbReference type="SUPFAM" id="SSF101936">
    <property type="entry name" value="DNA-binding pseudobarrel domain"/>
    <property type="match status" value="2"/>
</dbReference>